<feature type="domain" description="Polysaccharide pyruvyl transferase" evidence="1">
    <location>
        <begin position="31"/>
        <end position="353"/>
    </location>
</feature>
<protein>
    <submittedName>
        <fullName evidence="2">Polysaccharide pyruvyl transferase</fullName>
    </submittedName>
</protein>
<evidence type="ECO:0000313" key="2">
    <source>
        <dbReference type="EMBL" id="QXE22551.1"/>
    </source>
</evidence>
<reference evidence="2" key="1">
    <citation type="submission" date="2017-04" db="EMBL/GenBank/DDBJ databases">
        <title>Genome deletions in a multicellular cyanobacterial endosymbiont for morphological adaptation in marine diatoms.</title>
        <authorList>
            <person name="Wang Y."/>
            <person name="Gao H."/>
            <person name="Li R."/>
            <person name="Xu X."/>
        </authorList>
    </citation>
    <scope>NUCLEOTIDE SEQUENCE</scope>
    <source>
        <strain evidence="2">FACHB 800</strain>
    </source>
</reference>
<keyword evidence="3" id="KW-1185">Reference proteome</keyword>
<dbReference type="PANTHER" id="PTHR36836:SF1">
    <property type="entry name" value="COLANIC ACID BIOSYNTHESIS PROTEIN WCAK"/>
    <property type="match status" value="1"/>
</dbReference>
<dbReference type="InterPro" id="IPR007345">
    <property type="entry name" value="Polysacch_pyruvyl_Trfase"/>
</dbReference>
<name>A0A975T5E6_9NOST</name>
<dbReference type="GO" id="GO:0016740">
    <property type="term" value="F:transferase activity"/>
    <property type="evidence" value="ECO:0007669"/>
    <property type="project" value="UniProtKB-KW"/>
</dbReference>
<organism evidence="2 3">
    <name type="scientific">Richelia sinica FACHB-800</name>
    <dbReference type="NCBI Taxonomy" id="1357546"/>
    <lineage>
        <taxon>Bacteria</taxon>
        <taxon>Bacillati</taxon>
        <taxon>Cyanobacteriota</taxon>
        <taxon>Cyanophyceae</taxon>
        <taxon>Nostocales</taxon>
        <taxon>Nostocaceae</taxon>
        <taxon>Richelia</taxon>
    </lineage>
</organism>
<evidence type="ECO:0000259" key="1">
    <source>
        <dbReference type="Pfam" id="PF04230"/>
    </source>
</evidence>
<dbReference type="PANTHER" id="PTHR36836">
    <property type="entry name" value="COLANIC ACID BIOSYNTHESIS PROTEIN WCAK"/>
    <property type="match status" value="1"/>
</dbReference>
<accession>A0A975T5E6</accession>
<dbReference type="Pfam" id="PF04230">
    <property type="entry name" value="PS_pyruv_trans"/>
    <property type="match status" value="1"/>
</dbReference>
<dbReference type="KEGG" id="rsin:B6N60_01234"/>
<proteinExistence type="predicted"/>
<dbReference type="AlphaFoldDB" id="A0A975T5E6"/>
<gene>
    <name evidence="2" type="ORF">B6N60_01234</name>
</gene>
<keyword evidence="2" id="KW-0808">Transferase</keyword>
<dbReference type="RefSeq" id="WP_190602672.1">
    <property type="nucleotide sequence ID" value="NZ_CP021056.1"/>
</dbReference>
<dbReference type="EMBL" id="CP021056">
    <property type="protein sequence ID" value="QXE22551.1"/>
    <property type="molecule type" value="Genomic_DNA"/>
</dbReference>
<sequence>MVQKSMSEHQKQTINKQKLKIAAFGEWDTTNLGDRAILQGVTDFLNQHGCLVQPYTFGSLRPIQHHPKSQNSATESSQIYFPPVDKIITRDKSVKHDHSFPQQTIKLLKLSLRPLRQRILIQRLIPQLKSVDAILVGGGALLSDLDLHFPQSLAAVTWVAKQLKLPLICLGCSAEGEWSPQGRKIITEFIQNCDFIATRDSGTASRLAEILNESVPIFGDFALIDMQKTRAPNSENEQRILAVNIMEFSNQSSKYQQQYDQVLIQIINLWLAQKDEHAKYQVKLFTTGDIGDIARAKIILEQLPSKNVTFHLFANLEQLRNCLSSSYAVIATRLHSAILALAEGVPVIGLSVDTKINRFFSSLGISSYSLSALDEQVINQAITLLQHESINKQLEAIDFSEMSMTRAKVLSLVNELAAQINNELISVS</sequence>
<dbReference type="Proteomes" id="UP000683511">
    <property type="component" value="Chromosome"/>
</dbReference>
<evidence type="ECO:0000313" key="3">
    <source>
        <dbReference type="Proteomes" id="UP000683511"/>
    </source>
</evidence>